<dbReference type="AlphaFoldDB" id="A0A5N6THB7"/>
<keyword evidence="4" id="KW-1185">Reference proteome</keyword>
<dbReference type="EMBL" id="ML742314">
    <property type="protein sequence ID" value="KAE8145768.1"/>
    <property type="molecule type" value="Genomic_DNA"/>
</dbReference>
<feature type="compositionally biased region" description="Polar residues" evidence="1">
    <location>
        <begin position="251"/>
        <end position="261"/>
    </location>
</feature>
<feature type="chain" id="PRO_5024838492" evidence="2">
    <location>
        <begin position="30"/>
        <end position="330"/>
    </location>
</feature>
<protein>
    <submittedName>
        <fullName evidence="3">Uncharacterized protein</fullName>
    </submittedName>
</protein>
<organism evidence="3 4">
    <name type="scientific">Aspergillus avenaceus</name>
    <dbReference type="NCBI Taxonomy" id="36643"/>
    <lineage>
        <taxon>Eukaryota</taxon>
        <taxon>Fungi</taxon>
        <taxon>Dikarya</taxon>
        <taxon>Ascomycota</taxon>
        <taxon>Pezizomycotina</taxon>
        <taxon>Eurotiomycetes</taxon>
        <taxon>Eurotiomycetidae</taxon>
        <taxon>Eurotiales</taxon>
        <taxon>Aspergillaceae</taxon>
        <taxon>Aspergillus</taxon>
        <taxon>Aspergillus subgen. Circumdati</taxon>
    </lineage>
</organism>
<reference evidence="3 4" key="1">
    <citation type="submission" date="2019-04" db="EMBL/GenBank/DDBJ databases">
        <title>Friends and foes A comparative genomics study of 23 Aspergillus species from section Flavi.</title>
        <authorList>
            <consortium name="DOE Joint Genome Institute"/>
            <person name="Kjaerbolling I."/>
            <person name="Vesth T."/>
            <person name="Frisvad J.C."/>
            <person name="Nybo J.L."/>
            <person name="Theobald S."/>
            <person name="Kildgaard S."/>
            <person name="Isbrandt T."/>
            <person name="Kuo A."/>
            <person name="Sato A."/>
            <person name="Lyhne E.K."/>
            <person name="Kogle M.E."/>
            <person name="Wiebenga A."/>
            <person name="Kun R.S."/>
            <person name="Lubbers R.J."/>
            <person name="Makela M.R."/>
            <person name="Barry K."/>
            <person name="Chovatia M."/>
            <person name="Clum A."/>
            <person name="Daum C."/>
            <person name="Haridas S."/>
            <person name="He G."/>
            <person name="LaButti K."/>
            <person name="Lipzen A."/>
            <person name="Mondo S."/>
            <person name="Riley R."/>
            <person name="Salamov A."/>
            <person name="Simmons B.A."/>
            <person name="Magnuson J.K."/>
            <person name="Henrissat B."/>
            <person name="Mortensen U.H."/>
            <person name="Larsen T.O."/>
            <person name="Devries R.P."/>
            <person name="Grigoriev I.V."/>
            <person name="Machida M."/>
            <person name="Baker S.E."/>
            <person name="Andersen M.R."/>
        </authorList>
    </citation>
    <scope>NUCLEOTIDE SEQUENCE [LARGE SCALE GENOMIC DNA]</scope>
    <source>
        <strain evidence="3 4">IBT 18842</strain>
    </source>
</reference>
<accession>A0A5N6THB7</accession>
<gene>
    <name evidence="3" type="ORF">BDV25DRAFT_62280</name>
</gene>
<evidence type="ECO:0000256" key="1">
    <source>
        <dbReference type="SAM" id="MobiDB-lite"/>
    </source>
</evidence>
<keyword evidence="2" id="KW-0732">Signal</keyword>
<feature type="compositionally biased region" description="Low complexity" evidence="1">
    <location>
        <begin position="271"/>
        <end position="280"/>
    </location>
</feature>
<dbReference type="OrthoDB" id="4344543at2759"/>
<feature type="region of interest" description="Disordered" evidence="1">
    <location>
        <begin position="247"/>
        <end position="311"/>
    </location>
</feature>
<name>A0A5N6THB7_ASPAV</name>
<sequence length="330" mass="35829">MRSGFQKPGAIPFLALLLFSLLSLVPSLAKEWDFYNIPFGYIGSYHKDVRQPSRIRDGAVDARSRIRATGSQCKSWGVSGYCLSDFGRIPRPQRAISDTPPRSSFEAATVLNDDPIAFNVEESSTFHRGVRAFSSFFFQQPGNSASQFPSIESATTLETAHASLTPTASNLSGMPVSPKDELLEPKHCSDNYTALGAGHAVPNPRILFFHLYELWQQVCHAANVYLGNSTAPYTLWKRSQLVPNMGLFTGKTPQQPRQLASSKGRPGDNATLSTSSPTSTQPFVMPTHSPERPLASEGHPKAAGHGSSSEPARGSCMAIVIGLVVGVMWF</sequence>
<proteinExistence type="predicted"/>
<evidence type="ECO:0000313" key="4">
    <source>
        <dbReference type="Proteomes" id="UP000325780"/>
    </source>
</evidence>
<evidence type="ECO:0000256" key="2">
    <source>
        <dbReference type="SAM" id="SignalP"/>
    </source>
</evidence>
<dbReference type="Proteomes" id="UP000325780">
    <property type="component" value="Unassembled WGS sequence"/>
</dbReference>
<feature type="signal peptide" evidence="2">
    <location>
        <begin position="1"/>
        <end position="29"/>
    </location>
</feature>
<evidence type="ECO:0000313" key="3">
    <source>
        <dbReference type="EMBL" id="KAE8145768.1"/>
    </source>
</evidence>